<dbReference type="InterPro" id="IPR006015">
    <property type="entry name" value="Universal_stress_UspA"/>
</dbReference>
<organism evidence="3 4">
    <name type="scientific">Rhodococcus wratislaviensis NBRC 100605</name>
    <dbReference type="NCBI Taxonomy" id="1219028"/>
    <lineage>
        <taxon>Bacteria</taxon>
        <taxon>Bacillati</taxon>
        <taxon>Actinomycetota</taxon>
        <taxon>Actinomycetes</taxon>
        <taxon>Mycobacteriales</taxon>
        <taxon>Nocardiaceae</taxon>
        <taxon>Rhodococcus</taxon>
    </lineage>
</organism>
<dbReference type="EMBL" id="BAWF01000056">
    <property type="protein sequence ID" value="GAF48614.1"/>
    <property type="molecule type" value="Genomic_DNA"/>
</dbReference>
<keyword evidence="4" id="KW-1185">Reference proteome</keyword>
<name>X0PYG1_RHOWR</name>
<proteinExistence type="inferred from homology"/>
<dbReference type="InterPro" id="IPR014729">
    <property type="entry name" value="Rossmann-like_a/b/a_fold"/>
</dbReference>
<evidence type="ECO:0000313" key="3">
    <source>
        <dbReference type="EMBL" id="GAF48614.1"/>
    </source>
</evidence>
<protein>
    <recommendedName>
        <fullName evidence="2">UspA domain-containing protein</fullName>
    </recommendedName>
</protein>
<dbReference type="InterPro" id="IPR006016">
    <property type="entry name" value="UspA"/>
</dbReference>
<dbReference type="SUPFAM" id="SSF52402">
    <property type="entry name" value="Adenine nucleotide alpha hydrolases-like"/>
    <property type="match status" value="1"/>
</dbReference>
<comment type="similarity">
    <text evidence="1">Belongs to the universal stress protein A family.</text>
</comment>
<feature type="domain" description="UspA" evidence="2">
    <location>
        <begin position="3"/>
        <end position="60"/>
    </location>
</feature>
<evidence type="ECO:0000259" key="2">
    <source>
        <dbReference type="Pfam" id="PF00582"/>
    </source>
</evidence>
<comment type="caution">
    <text evidence="3">The sequence shown here is derived from an EMBL/GenBank/DDBJ whole genome shotgun (WGS) entry which is preliminary data.</text>
</comment>
<dbReference type="Proteomes" id="UP000019491">
    <property type="component" value="Unassembled WGS sequence"/>
</dbReference>
<dbReference type="Gene3D" id="3.40.50.620">
    <property type="entry name" value="HUPs"/>
    <property type="match status" value="1"/>
</dbReference>
<dbReference type="Pfam" id="PF00582">
    <property type="entry name" value="Usp"/>
    <property type="match status" value="1"/>
</dbReference>
<evidence type="ECO:0000256" key="1">
    <source>
        <dbReference type="ARBA" id="ARBA00008791"/>
    </source>
</evidence>
<dbReference type="PRINTS" id="PR01438">
    <property type="entry name" value="UNVRSLSTRESS"/>
</dbReference>
<reference evidence="3 4" key="1">
    <citation type="submission" date="2014-02" db="EMBL/GenBank/DDBJ databases">
        <title>Whole genome shotgun sequence of Rhodococcus wratislaviensis NBRC 100605.</title>
        <authorList>
            <person name="Hosoyama A."/>
            <person name="Tsuchikane K."/>
            <person name="Yoshida I."/>
            <person name="Ohji S."/>
            <person name="Ichikawa N."/>
            <person name="Yamazoe A."/>
            <person name="Fujita N."/>
        </authorList>
    </citation>
    <scope>NUCLEOTIDE SEQUENCE [LARGE SCALE GENOMIC DNA]</scope>
    <source>
        <strain evidence="3 4">NBRC 100605</strain>
    </source>
</reference>
<accession>X0PYG1</accession>
<dbReference type="AlphaFoldDB" id="X0PYG1"/>
<sequence>MNVRSVVVMDQPVRNLRDHAEHAQLLVVGSCGRGGFTSLLLGSTSRALMHSVTCPLLIVR</sequence>
<gene>
    <name evidence="3" type="ORF">RW1_056_00420</name>
</gene>
<evidence type="ECO:0000313" key="4">
    <source>
        <dbReference type="Proteomes" id="UP000019491"/>
    </source>
</evidence>